<dbReference type="STRING" id="741276.A0A2S5B4U8"/>
<sequence length="986" mass="107733">MVAEMAMSSSWQPVGDQYYRIDRVYSLADSHLARVDLSDYTVAAAPNAGPIATIRDASKPVLLGKYSHGQAGAASQVNVYSAAGSLLQTIAWDAPSPIVHLSWTASEALVILTASGQYRLYQLSTHSSLPPSFTQHAIPNLEELGVRVREAKAWQGGFVALLDDGSFVEVRIPKAASRSGGAETYAPETDALGNKGKRRAVEDDANGGSGGGGNGREHRTIPLAVTGLDGVKPDCWCILPPDPSSTHTLEVLFARGETVYRLDEVDCVDQHVTRGPFRAISPSPNGRFLSLLAVPPAGASASSTAQLWVTSSDFSRSLSEFSLSPDVSEGERGLPRLLEWCGSNSVVAAWERTVVMVGPFGETLKFFYSDPVHLVTEVDGTRIIGAEASEFLQIVPASAQKIYLPGSTAPPALLFEAAAKFYEQKSPRADEYVRSLGKGPEMAEAIEGCLDAAVREWDEREQKKLLKAAAFGKSFLDAYNPSDFVEATRTLRVLNAVRDYKIGLPLTWDQYHSRPPSHLIARLVNRSQHLLALRISAFLSLSPSPVIRHWAQQLIAASAPGVAAASRGDPGPQTDEEVCRAIVDKLRSLSAPSSTPSSAPANGSANSSGASLVPSSTSSAPDVPLSSADIALTAFRLGRRKLARLLIDREPKASKQVPLLLRMDEGEEACRKAVNSGDPDLVFQALLHLRRTLSPGDLFTLVERISTPAAPSRPESGRNAASSAQPSLASARRQSDALKLLEVFAREIGEMQLLHDYWYQDDRRVEMALESLREGLETRRTLSWVIQDYGDRVAKVRQAQKSFADDKERSFEAKMVDDQIRLLVLQQQLEQEAAAAGRPFVGLSLNETIRQCLLAGLDKRADKARSDFKVPDKRFWYLKIRALIVLRDWNALDAFARSKKSPIGYEPWVDELIRAGAHRQAVRYVEKCDPRNRVELYVKCGEWVMAGQECARRGERGRLQDLRSRAPNKIIAAQLDELTAELNNAS</sequence>
<feature type="region of interest" description="Disordered" evidence="2">
    <location>
        <begin position="708"/>
        <end position="730"/>
    </location>
</feature>
<organism evidence="5 6">
    <name type="scientific">Rhodotorula taiwanensis</name>
    <dbReference type="NCBI Taxonomy" id="741276"/>
    <lineage>
        <taxon>Eukaryota</taxon>
        <taxon>Fungi</taxon>
        <taxon>Dikarya</taxon>
        <taxon>Basidiomycota</taxon>
        <taxon>Pucciniomycotina</taxon>
        <taxon>Microbotryomycetes</taxon>
        <taxon>Sporidiobolales</taxon>
        <taxon>Sporidiobolaceae</taxon>
        <taxon>Rhodotorula</taxon>
    </lineage>
</organism>
<evidence type="ECO:0000259" key="4">
    <source>
        <dbReference type="Pfam" id="PF04841"/>
    </source>
</evidence>
<feature type="domain" description="Vps16 C-terminal" evidence="3">
    <location>
        <begin position="732"/>
        <end position="967"/>
    </location>
</feature>
<dbReference type="GO" id="GO:0006886">
    <property type="term" value="P:intracellular protein transport"/>
    <property type="evidence" value="ECO:0007669"/>
    <property type="project" value="InterPro"/>
</dbReference>
<dbReference type="PANTHER" id="PTHR12811">
    <property type="entry name" value="VACUOLAR PROTEIN SORTING VPS16"/>
    <property type="match status" value="1"/>
</dbReference>
<evidence type="ECO:0008006" key="7">
    <source>
        <dbReference type="Google" id="ProtNLM"/>
    </source>
</evidence>
<dbReference type="OrthoDB" id="1792at2759"/>
<dbReference type="Pfam" id="PF04841">
    <property type="entry name" value="Vps16_N"/>
    <property type="match status" value="2"/>
</dbReference>
<dbReference type="FunFam" id="1.10.150.780:FF:000001">
    <property type="entry name" value="Vacuolar protein sorting-associated protein 16 homolog"/>
    <property type="match status" value="1"/>
</dbReference>
<dbReference type="Pfam" id="PF04840">
    <property type="entry name" value="Vps16_C"/>
    <property type="match status" value="2"/>
</dbReference>
<evidence type="ECO:0000313" key="5">
    <source>
        <dbReference type="EMBL" id="POY71809.1"/>
    </source>
</evidence>
<dbReference type="AlphaFoldDB" id="A0A2S5B4U8"/>
<evidence type="ECO:0000256" key="2">
    <source>
        <dbReference type="SAM" id="MobiDB-lite"/>
    </source>
</evidence>
<dbReference type="InterPro" id="IPR006926">
    <property type="entry name" value="Vps16_N"/>
</dbReference>
<gene>
    <name evidence="5" type="ORF">BMF94_5170</name>
</gene>
<feature type="domain" description="Vps16 C-terminal" evidence="3">
    <location>
        <begin position="626"/>
        <end position="703"/>
    </location>
</feature>
<dbReference type="InterPro" id="IPR038132">
    <property type="entry name" value="Vps16_C_sf"/>
</dbReference>
<dbReference type="PIRSF" id="PIRSF007949">
    <property type="entry name" value="VPS16"/>
    <property type="match status" value="1"/>
</dbReference>
<dbReference type="GO" id="GO:0016197">
    <property type="term" value="P:endosomal transport"/>
    <property type="evidence" value="ECO:0007669"/>
    <property type="project" value="TreeGrafter"/>
</dbReference>
<dbReference type="Proteomes" id="UP000237144">
    <property type="component" value="Unassembled WGS sequence"/>
</dbReference>
<proteinExistence type="inferred from homology"/>
<dbReference type="GO" id="GO:0005768">
    <property type="term" value="C:endosome"/>
    <property type="evidence" value="ECO:0007669"/>
    <property type="project" value="UniProtKB-ARBA"/>
</dbReference>
<dbReference type="InterPro" id="IPR006925">
    <property type="entry name" value="Vps16_C"/>
</dbReference>
<accession>A0A2S5B4U8</accession>
<evidence type="ECO:0000256" key="1">
    <source>
        <dbReference type="ARBA" id="ARBA00009250"/>
    </source>
</evidence>
<feature type="region of interest" description="Disordered" evidence="2">
    <location>
        <begin position="590"/>
        <end position="623"/>
    </location>
</feature>
<dbReference type="InterPro" id="IPR016534">
    <property type="entry name" value="VPS16"/>
</dbReference>
<protein>
    <recommendedName>
        <fullName evidence="7">Vacuolar protein sorting-associated protein 16 homolog</fullName>
    </recommendedName>
</protein>
<name>A0A2S5B4U8_9BASI</name>
<comment type="similarity">
    <text evidence="1">Belongs to the VPS16 family.</text>
</comment>
<dbReference type="GO" id="GO:0030897">
    <property type="term" value="C:HOPS complex"/>
    <property type="evidence" value="ECO:0007669"/>
    <property type="project" value="TreeGrafter"/>
</dbReference>
<evidence type="ECO:0000259" key="3">
    <source>
        <dbReference type="Pfam" id="PF04840"/>
    </source>
</evidence>
<feature type="region of interest" description="Disordered" evidence="2">
    <location>
        <begin position="178"/>
        <end position="219"/>
    </location>
</feature>
<dbReference type="GO" id="GO:0042144">
    <property type="term" value="P:vacuole fusion, non-autophagic"/>
    <property type="evidence" value="ECO:0007669"/>
    <property type="project" value="TreeGrafter"/>
</dbReference>
<feature type="compositionally biased region" description="Low complexity" evidence="2">
    <location>
        <begin position="590"/>
        <end position="612"/>
    </location>
</feature>
<dbReference type="EMBL" id="PJQD01000072">
    <property type="protein sequence ID" value="POY71809.1"/>
    <property type="molecule type" value="Genomic_DNA"/>
</dbReference>
<feature type="domain" description="Vps16 N-terminal" evidence="4">
    <location>
        <begin position="246"/>
        <end position="485"/>
    </location>
</feature>
<keyword evidence="6" id="KW-1185">Reference proteome</keyword>
<comment type="caution">
    <text evidence="5">The sequence shown here is derived from an EMBL/GenBank/DDBJ whole genome shotgun (WGS) entry which is preliminary data.</text>
</comment>
<dbReference type="GO" id="GO:0098588">
    <property type="term" value="C:bounding membrane of organelle"/>
    <property type="evidence" value="ECO:0007669"/>
    <property type="project" value="UniProtKB-ARBA"/>
</dbReference>
<evidence type="ECO:0000313" key="6">
    <source>
        <dbReference type="Proteomes" id="UP000237144"/>
    </source>
</evidence>
<feature type="domain" description="Vps16 N-terminal" evidence="4">
    <location>
        <begin position="8"/>
        <end position="168"/>
    </location>
</feature>
<dbReference type="GO" id="GO:0003779">
    <property type="term" value="F:actin binding"/>
    <property type="evidence" value="ECO:0007669"/>
    <property type="project" value="TreeGrafter"/>
</dbReference>
<reference evidence="5 6" key="1">
    <citation type="journal article" date="2018" name="Front. Microbiol.">
        <title>Prospects for Fungal Bioremediation of Acidic Radioactive Waste Sites: Characterization and Genome Sequence of Rhodotorula taiwanensis MD1149.</title>
        <authorList>
            <person name="Tkavc R."/>
            <person name="Matrosova V.Y."/>
            <person name="Grichenko O.E."/>
            <person name="Gostincar C."/>
            <person name="Volpe R.P."/>
            <person name="Klimenkova P."/>
            <person name="Gaidamakova E.K."/>
            <person name="Zhou C.E."/>
            <person name="Stewart B.J."/>
            <person name="Lyman M.G."/>
            <person name="Malfatti S.A."/>
            <person name="Rubinfeld B."/>
            <person name="Courtot M."/>
            <person name="Singh J."/>
            <person name="Dalgard C.L."/>
            <person name="Hamilton T."/>
            <person name="Frey K.G."/>
            <person name="Gunde-Cimerman N."/>
            <person name="Dugan L."/>
            <person name="Daly M.J."/>
        </authorList>
    </citation>
    <scope>NUCLEOTIDE SEQUENCE [LARGE SCALE GENOMIC DNA]</scope>
    <source>
        <strain evidence="5 6">MD1149</strain>
    </source>
</reference>
<dbReference type="Gene3D" id="1.10.150.780">
    <property type="entry name" value="Vps16, C-terminal region"/>
    <property type="match status" value="1"/>
</dbReference>
<feature type="compositionally biased region" description="Low complexity" evidence="2">
    <location>
        <begin position="720"/>
        <end position="730"/>
    </location>
</feature>
<dbReference type="PANTHER" id="PTHR12811:SF0">
    <property type="entry name" value="VACUOLAR PROTEIN SORTING-ASSOCIATED PROTEIN 16 HOMOLOG"/>
    <property type="match status" value="1"/>
</dbReference>